<reference evidence="1 3" key="2">
    <citation type="journal article" date="2018" name="Plant J.">
        <title>The Physcomitrella patens chromosome-scale assembly reveals moss genome structure and evolution.</title>
        <authorList>
            <person name="Lang D."/>
            <person name="Ullrich K.K."/>
            <person name="Murat F."/>
            <person name="Fuchs J."/>
            <person name="Jenkins J."/>
            <person name="Haas F.B."/>
            <person name="Piednoel M."/>
            <person name="Gundlach H."/>
            <person name="Van Bel M."/>
            <person name="Meyberg R."/>
            <person name="Vives C."/>
            <person name="Morata J."/>
            <person name="Symeonidi A."/>
            <person name="Hiss M."/>
            <person name="Muchero W."/>
            <person name="Kamisugi Y."/>
            <person name="Saleh O."/>
            <person name="Blanc G."/>
            <person name="Decker E.L."/>
            <person name="van Gessel N."/>
            <person name="Grimwood J."/>
            <person name="Hayes R.D."/>
            <person name="Graham S.W."/>
            <person name="Gunter L.E."/>
            <person name="McDaniel S.F."/>
            <person name="Hoernstein S.N.W."/>
            <person name="Larsson A."/>
            <person name="Li F.W."/>
            <person name="Perroud P.F."/>
            <person name="Phillips J."/>
            <person name="Ranjan P."/>
            <person name="Rokshar D.S."/>
            <person name="Rothfels C.J."/>
            <person name="Schneider L."/>
            <person name="Shu S."/>
            <person name="Stevenson D.W."/>
            <person name="Thummler F."/>
            <person name="Tillich M."/>
            <person name="Villarreal Aguilar J.C."/>
            <person name="Widiez T."/>
            <person name="Wong G.K."/>
            <person name="Wymore A."/>
            <person name="Zhang Y."/>
            <person name="Zimmer A.D."/>
            <person name="Quatrano R.S."/>
            <person name="Mayer K.F.X."/>
            <person name="Goodstein D."/>
            <person name="Casacuberta J.M."/>
            <person name="Vandepoele K."/>
            <person name="Reski R."/>
            <person name="Cuming A.C."/>
            <person name="Tuskan G.A."/>
            <person name="Maumus F."/>
            <person name="Salse J."/>
            <person name="Schmutz J."/>
            <person name="Rensing S.A."/>
        </authorList>
    </citation>
    <scope>NUCLEOTIDE SEQUENCE [LARGE SCALE GENOMIC DNA]</scope>
    <source>
        <strain evidence="2 3">cv. Gransden 2004</strain>
    </source>
</reference>
<keyword evidence="3" id="KW-1185">Reference proteome</keyword>
<dbReference type="Gramene" id="Pp3c24_5549V3.1">
    <property type="protein sequence ID" value="PAC:32910879.CDS.1"/>
    <property type="gene ID" value="Pp3c24_5549"/>
</dbReference>
<dbReference type="AlphaFoldDB" id="A0A2K1IFN1"/>
<organism evidence="1">
    <name type="scientific">Physcomitrium patens</name>
    <name type="common">Spreading-leaved earth moss</name>
    <name type="synonym">Physcomitrella patens</name>
    <dbReference type="NCBI Taxonomy" id="3218"/>
    <lineage>
        <taxon>Eukaryota</taxon>
        <taxon>Viridiplantae</taxon>
        <taxon>Streptophyta</taxon>
        <taxon>Embryophyta</taxon>
        <taxon>Bryophyta</taxon>
        <taxon>Bryophytina</taxon>
        <taxon>Bryopsida</taxon>
        <taxon>Funariidae</taxon>
        <taxon>Funariales</taxon>
        <taxon>Funariaceae</taxon>
        <taxon>Physcomitrium</taxon>
    </lineage>
</organism>
<reference evidence="1 3" key="1">
    <citation type="journal article" date="2008" name="Science">
        <title>The Physcomitrella genome reveals evolutionary insights into the conquest of land by plants.</title>
        <authorList>
            <person name="Rensing S."/>
            <person name="Lang D."/>
            <person name="Zimmer A."/>
            <person name="Terry A."/>
            <person name="Salamov A."/>
            <person name="Shapiro H."/>
            <person name="Nishiyama T."/>
            <person name="Perroud P.-F."/>
            <person name="Lindquist E."/>
            <person name="Kamisugi Y."/>
            <person name="Tanahashi T."/>
            <person name="Sakakibara K."/>
            <person name="Fujita T."/>
            <person name="Oishi K."/>
            <person name="Shin-I T."/>
            <person name="Kuroki Y."/>
            <person name="Toyoda A."/>
            <person name="Suzuki Y."/>
            <person name="Hashimoto A."/>
            <person name="Yamaguchi K."/>
            <person name="Sugano A."/>
            <person name="Kohara Y."/>
            <person name="Fujiyama A."/>
            <person name="Anterola A."/>
            <person name="Aoki S."/>
            <person name="Ashton N."/>
            <person name="Barbazuk W.B."/>
            <person name="Barker E."/>
            <person name="Bennetzen J."/>
            <person name="Bezanilla M."/>
            <person name="Blankenship R."/>
            <person name="Cho S.H."/>
            <person name="Dutcher S."/>
            <person name="Estelle M."/>
            <person name="Fawcett J.A."/>
            <person name="Gundlach H."/>
            <person name="Hanada K."/>
            <person name="Heyl A."/>
            <person name="Hicks K.A."/>
            <person name="Hugh J."/>
            <person name="Lohr M."/>
            <person name="Mayer K."/>
            <person name="Melkozernov A."/>
            <person name="Murata T."/>
            <person name="Nelson D."/>
            <person name="Pils B."/>
            <person name="Prigge M."/>
            <person name="Reiss B."/>
            <person name="Renner T."/>
            <person name="Rombauts S."/>
            <person name="Rushton P."/>
            <person name="Sanderfoot A."/>
            <person name="Schween G."/>
            <person name="Shiu S.-H."/>
            <person name="Stueber K."/>
            <person name="Theodoulou F.L."/>
            <person name="Tu H."/>
            <person name="Van de Peer Y."/>
            <person name="Verrier P.J."/>
            <person name="Waters E."/>
            <person name="Wood A."/>
            <person name="Yang L."/>
            <person name="Cove D."/>
            <person name="Cuming A."/>
            <person name="Hasebe M."/>
            <person name="Lucas S."/>
            <person name="Mishler D.B."/>
            <person name="Reski R."/>
            <person name="Grigoriev I."/>
            <person name="Quatrano R.S."/>
            <person name="Boore J.L."/>
        </authorList>
    </citation>
    <scope>NUCLEOTIDE SEQUENCE [LARGE SCALE GENOMIC DNA]</scope>
    <source>
        <strain evidence="2 3">cv. Gransden 2004</strain>
    </source>
</reference>
<evidence type="ECO:0000313" key="3">
    <source>
        <dbReference type="Proteomes" id="UP000006727"/>
    </source>
</evidence>
<protein>
    <submittedName>
        <fullName evidence="1 2">Uncharacterized protein</fullName>
    </submittedName>
</protein>
<dbReference type="EMBL" id="ABEU02000024">
    <property type="protein sequence ID" value="PNR28085.1"/>
    <property type="molecule type" value="Genomic_DNA"/>
</dbReference>
<evidence type="ECO:0000313" key="1">
    <source>
        <dbReference type="EMBL" id="PNR28085.1"/>
    </source>
</evidence>
<sequence>MASPGEYYDRRPGPSPWIPATILDIIFLIASSSY</sequence>
<reference evidence="2" key="3">
    <citation type="submission" date="2020-12" db="UniProtKB">
        <authorList>
            <consortium name="EnsemblPlants"/>
        </authorList>
    </citation>
    <scope>IDENTIFICATION</scope>
</reference>
<accession>A0A2K1IFN1</accession>
<dbReference type="EnsemblPlants" id="Pp3c24_5549V3.1">
    <property type="protein sequence ID" value="PAC:32910879.CDS.1"/>
    <property type="gene ID" value="Pp3c24_5549"/>
</dbReference>
<dbReference type="Proteomes" id="UP000006727">
    <property type="component" value="Chromosome 24"/>
</dbReference>
<proteinExistence type="predicted"/>
<dbReference type="InParanoid" id="A0A2K1IFN1"/>
<name>A0A2K1IFN1_PHYPA</name>
<gene>
    <name evidence="1" type="ORF">PHYPA_028677</name>
</gene>
<evidence type="ECO:0000313" key="2">
    <source>
        <dbReference type="EnsemblPlants" id="PAC:32910879.CDS.1"/>
    </source>
</evidence>